<evidence type="ECO:0000313" key="2">
    <source>
        <dbReference type="EMBL" id="CAI8613995.1"/>
    </source>
</evidence>
<evidence type="ECO:0000313" key="3">
    <source>
        <dbReference type="Proteomes" id="UP001157006"/>
    </source>
</evidence>
<gene>
    <name evidence="2" type="ORF">VFH_V107960</name>
</gene>
<feature type="transmembrane region" description="Helical" evidence="1">
    <location>
        <begin position="72"/>
        <end position="93"/>
    </location>
</feature>
<dbReference type="AlphaFoldDB" id="A0AAV1AY60"/>
<keyword evidence="1" id="KW-0472">Membrane</keyword>
<proteinExistence type="predicted"/>
<name>A0AAV1AY60_VICFA</name>
<dbReference type="EMBL" id="OX451740">
    <property type="protein sequence ID" value="CAI8613995.1"/>
    <property type="molecule type" value="Genomic_DNA"/>
</dbReference>
<keyword evidence="3" id="KW-1185">Reference proteome</keyword>
<keyword evidence="1" id="KW-1133">Transmembrane helix</keyword>
<protein>
    <recommendedName>
        <fullName evidence="4">Reverse transcriptase Ty1/copia-type domain-containing protein</fullName>
    </recommendedName>
</protein>
<organism evidence="2 3">
    <name type="scientific">Vicia faba</name>
    <name type="common">Broad bean</name>
    <name type="synonym">Faba vulgaris</name>
    <dbReference type="NCBI Taxonomy" id="3906"/>
    <lineage>
        <taxon>Eukaryota</taxon>
        <taxon>Viridiplantae</taxon>
        <taxon>Streptophyta</taxon>
        <taxon>Embryophyta</taxon>
        <taxon>Tracheophyta</taxon>
        <taxon>Spermatophyta</taxon>
        <taxon>Magnoliopsida</taxon>
        <taxon>eudicotyledons</taxon>
        <taxon>Gunneridae</taxon>
        <taxon>Pentapetalae</taxon>
        <taxon>rosids</taxon>
        <taxon>fabids</taxon>
        <taxon>Fabales</taxon>
        <taxon>Fabaceae</taxon>
        <taxon>Papilionoideae</taxon>
        <taxon>50 kb inversion clade</taxon>
        <taxon>NPAAA clade</taxon>
        <taxon>Hologalegina</taxon>
        <taxon>IRL clade</taxon>
        <taxon>Fabeae</taxon>
        <taxon>Vicia</taxon>
    </lineage>
</organism>
<dbReference type="Proteomes" id="UP001157006">
    <property type="component" value="Chromosome 5"/>
</dbReference>
<evidence type="ECO:0008006" key="4">
    <source>
        <dbReference type="Google" id="ProtNLM"/>
    </source>
</evidence>
<sequence>MEDAIVKDNGILMMIQIYVDDILVTEFPTQRKDELVALINYEVNRKLVQTSDFETNDEENVMDIVHTIRIKFYGMCSCYVVLVPIWAGFFSYLV</sequence>
<evidence type="ECO:0000256" key="1">
    <source>
        <dbReference type="SAM" id="Phobius"/>
    </source>
</evidence>
<reference evidence="2 3" key="1">
    <citation type="submission" date="2023-01" db="EMBL/GenBank/DDBJ databases">
        <authorList>
            <person name="Kreplak J."/>
        </authorList>
    </citation>
    <scope>NUCLEOTIDE SEQUENCE [LARGE SCALE GENOMIC DNA]</scope>
</reference>
<accession>A0AAV1AY60</accession>
<keyword evidence="1" id="KW-0812">Transmembrane</keyword>